<dbReference type="GeneID" id="68120003"/>
<evidence type="ECO:0000313" key="1">
    <source>
        <dbReference type="EMBL" id="KAF0981000.1"/>
    </source>
</evidence>
<organism evidence="1 2">
    <name type="scientific">Naegleria fowleri</name>
    <name type="common">Brain eating amoeba</name>
    <dbReference type="NCBI Taxonomy" id="5763"/>
    <lineage>
        <taxon>Eukaryota</taxon>
        <taxon>Discoba</taxon>
        <taxon>Heterolobosea</taxon>
        <taxon>Tetramitia</taxon>
        <taxon>Eutetramitia</taxon>
        <taxon>Vahlkampfiidae</taxon>
        <taxon>Naegleria</taxon>
    </lineage>
</organism>
<keyword evidence="2" id="KW-1185">Reference proteome</keyword>
<comment type="caution">
    <text evidence="1">The sequence shown here is derived from an EMBL/GenBank/DDBJ whole genome shotgun (WGS) entry which is preliminary data.</text>
</comment>
<protein>
    <submittedName>
        <fullName evidence="1">Uncharacterized protein</fullName>
    </submittedName>
</protein>
<dbReference type="VEuPathDB" id="AmoebaDB:FDP41_012788"/>
<dbReference type="EMBL" id="VFQX01000016">
    <property type="protein sequence ID" value="KAF0981000.1"/>
    <property type="molecule type" value="Genomic_DNA"/>
</dbReference>
<accession>A0A6A5C572</accession>
<proteinExistence type="predicted"/>
<gene>
    <name evidence="1" type="ORF">FDP41_012788</name>
</gene>
<dbReference type="Proteomes" id="UP000444721">
    <property type="component" value="Unassembled WGS sequence"/>
</dbReference>
<dbReference type="VEuPathDB" id="AmoebaDB:NF0051330"/>
<evidence type="ECO:0000313" key="2">
    <source>
        <dbReference type="Proteomes" id="UP000444721"/>
    </source>
</evidence>
<dbReference type="AlphaFoldDB" id="A0A6A5C572"/>
<name>A0A6A5C572_NAEFO</name>
<reference evidence="1 2" key="1">
    <citation type="journal article" date="2019" name="Sci. Rep.">
        <title>Nanopore sequencing improves the draft genome of the human pathogenic amoeba Naegleria fowleri.</title>
        <authorList>
            <person name="Liechti N."/>
            <person name="Schurch N."/>
            <person name="Bruggmann R."/>
            <person name="Wittwer M."/>
        </authorList>
    </citation>
    <scope>NUCLEOTIDE SEQUENCE [LARGE SCALE GENOMIC DNA]</scope>
    <source>
        <strain evidence="1 2">ATCC 30894</strain>
    </source>
</reference>
<dbReference type="RefSeq" id="XP_044565713.1">
    <property type="nucleotide sequence ID" value="XM_044703345.1"/>
</dbReference>
<dbReference type="OrthoDB" id="10306575at2759"/>
<sequence length="471" mass="55927">MSNHQSKRFSSSLHHHLQGRFFEFVPKEIFKDLILEFIPFIYRVPLMEVCKDFYTSVKHKQAETIWKRIRDGNELEMNDIFDLEEHDFRLYKFDRLMMVQPERKDNVMNRYSCFLKNLYFLDVNSEPFIGEEEMSIQALSPWRKLDACEKVTRLHISVPFFRMNVSDILLSQVRADLEKLLYHISSRVEFSLNFELIFCNWTTKKNIFSSSSISDDMNGTSTTIRVTNMMRITSNHVYDYQFKENPSRWTLLSNNSYAELPTRKDVEDLDAISRYTTAISLSLKMKPSMVPVNHFLTHLMLSKKGDIEWHWVKRLCENNLILVNGSMDVNNNTIISMMLEKIQEKANNTFMKAKTAHSFVHNYLEFYNDTQTTREHLEKLFRVVKQSKRKTEEIYLILNQPHWSLGTSSGTNYTTTTWNLLTQLDAITNTKFKFFNLHLKAMYTKIVSHQYPSFTIYEWKRILLGDLDVNR</sequence>